<evidence type="ECO:0000259" key="10">
    <source>
        <dbReference type="PROSITE" id="PS51485"/>
    </source>
</evidence>
<accession>A0A7J7DAI2</accession>
<comment type="similarity">
    <text evidence="9">Belongs to the early nodulin-like (ENODL) family.</text>
</comment>
<keyword evidence="6" id="KW-1015">Disulfide bond</keyword>
<organism evidence="11 12">
    <name type="scientific">Tripterygium wilfordii</name>
    <name type="common">Thunder God vine</name>
    <dbReference type="NCBI Taxonomy" id="458696"/>
    <lineage>
        <taxon>Eukaryota</taxon>
        <taxon>Viridiplantae</taxon>
        <taxon>Streptophyta</taxon>
        <taxon>Embryophyta</taxon>
        <taxon>Tracheophyta</taxon>
        <taxon>Spermatophyta</taxon>
        <taxon>Magnoliopsida</taxon>
        <taxon>eudicotyledons</taxon>
        <taxon>Gunneridae</taxon>
        <taxon>Pentapetalae</taxon>
        <taxon>rosids</taxon>
        <taxon>fabids</taxon>
        <taxon>Celastrales</taxon>
        <taxon>Celastraceae</taxon>
        <taxon>Tripterygium</taxon>
    </lineage>
</organism>
<proteinExistence type="inferred from homology"/>
<dbReference type="CDD" id="cd11019">
    <property type="entry name" value="OsENODL1_like"/>
    <property type="match status" value="1"/>
</dbReference>
<evidence type="ECO:0000256" key="2">
    <source>
        <dbReference type="ARBA" id="ARBA00022475"/>
    </source>
</evidence>
<name>A0A7J7DAI2_TRIWF</name>
<keyword evidence="8" id="KW-0449">Lipoprotein</keyword>
<dbReference type="InterPro" id="IPR003245">
    <property type="entry name" value="Phytocyanin_dom"/>
</dbReference>
<dbReference type="EMBL" id="JAAARO010000009">
    <property type="protein sequence ID" value="KAF5743367.1"/>
    <property type="molecule type" value="Genomic_DNA"/>
</dbReference>
<dbReference type="FunCoup" id="A0A7J7DAI2">
    <property type="interactions" value="231"/>
</dbReference>
<dbReference type="InterPro" id="IPR041846">
    <property type="entry name" value="ENL_dom"/>
</dbReference>
<dbReference type="InParanoid" id="A0A7J7DAI2"/>
<evidence type="ECO:0000256" key="6">
    <source>
        <dbReference type="ARBA" id="ARBA00023157"/>
    </source>
</evidence>
<keyword evidence="2" id="KW-1003">Cell membrane</keyword>
<evidence type="ECO:0000256" key="8">
    <source>
        <dbReference type="ARBA" id="ARBA00023288"/>
    </source>
</evidence>
<keyword evidence="7" id="KW-0325">Glycoprotein</keyword>
<protein>
    <submittedName>
        <fullName evidence="11">Early nodulin-like protein 3</fullName>
    </submittedName>
</protein>
<dbReference type="GO" id="GO:0005886">
    <property type="term" value="C:plasma membrane"/>
    <property type="evidence" value="ECO:0007669"/>
    <property type="project" value="UniProtKB-SubCell"/>
</dbReference>
<evidence type="ECO:0000256" key="7">
    <source>
        <dbReference type="ARBA" id="ARBA00023180"/>
    </source>
</evidence>
<dbReference type="InterPro" id="IPR008972">
    <property type="entry name" value="Cupredoxin"/>
</dbReference>
<sequence>MAASLKPKRYWLVATKMLGKIPSSQSESLNECAEKSRFHMGDSLVWKYESGKDSVLQVTRDAYLSCNTSNPIEEYKDGNTEMTLDRPGPFYFISGTNGPCEKGHKMIVAVLSPRHRYTGFSPAPSPAEFEGPAVAPTSSATNLKNGFMVVLRILLLGLFLREI</sequence>
<dbReference type="InterPro" id="IPR039391">
    <property type="entry name" value="Phytocyanin-like"/>
</dbReference>
<dbReference type="FunFam" id="2.60.40.420:FF:000034">
    <property type="entry name" value="Cupredoxin superfamily protein"/>
    <property type="match status" value="1"/>
</dbReference>
<gene>
    <name evidence="11" type="ORF">HS088_TW09G01435</name>
</gene>
<keyword evidence="3" id="KW-0336">GPI-anchor</keyword>
<evidence type="ECO:0000256" key="4">
    <source>
        <dbReference type="ARBA" id="ARBA00022729"/>
    </source>
</evidence>
<dbReference type="SUPFAM" id="SSF49503">
    <property type="entry name" value="Cupredoxins"/>
    <property type="match status" value="1"/>
</dbReference>
<dbReference type="PROSITE" id="PS51485">
    <property type="entry name" value="PHYTOCYANIN"/>
    <property type="match status" value="1"/>
</dbReference>
<dbReference type="Proteomes" id="UP000593562">
    <property type="component" value="Unassembled WGS sequence"/>
</dbReference>
<keyword evidence="12" id="KW-1185">Reference proteome</keyword>
<evidence type="ECO:0000256" key="5">
    <source>
        <dbReference type="ARBA" id="ARBA00023136"/>
    </source>
</evidence>
<evidence type="ECO:0000313" key="12">
    <source>
        <dbReference type="Proteomes" id="UP000593562"/>
    </source>
</evidence>
<dbReference type="GO" id="GO:0098552">
    <property type="term" value="C:side of membrane"/>
    <property type="evidence" value="ECO:0007669"/>
    <property type="project" value="UniProtKB-KW"/>
</dbReference>
<comment type="caution">
    <text evidence="11">The sequence shown here is derived from an EMBL/GenBank/DDBJ whole genome shotgun (WGS) entry which is preliminary data.</text>
</comment>
<dbReference type="GO" id="GO:0009055">
    <property type="term" value="F:electron transfer activity"/>
    <property type="evidence" value="ECO:0007669"/>
    <property type="project" value="InterPro"/>
</dbReference>
<dbReference type="PANTHER" id="PTHR33021">
    <property type="entry name" value="BLUE COPPER PROTEIN"/>
    <property type="match status" value="1"/>
</dbReference>
<feature type="domain" description="Phytocyanin" evidence="10">
    <location>
        <begin position="1"/>
        <end position="112"/>
    </location>
</feature>
<reference evidence="11 12" key="1">
    <citation type="journal article" date="2020" name="Nat. Commun.">
        <title>Genome of Tripterygium wilfordii and identification of cytochrome P450 involved in triptolide biosynthesis.</title>
        <authorList>
            <person name="Tu L."/>
            <person name="Su P."/>
            <person name="Zhang Z."/>
            <person name="Gao L."/>
            <person name="Wang J."/>
            <person name="Hu T."/>
            <person name="Zhou J."/>
            <person name="Zhang Y."/>
            <person name="Zhao Y."/>
            <person name="Liu Y."/>
            <person name="Song Y."/>
            <person name="Tong Y."/>
            <person name="Lu Y."/>
            <person name="Yang J."/>
            <person name="Xu C."/>
            <person name="Jia M."/>
            <person name="Peters R.J."/>
            <person name="Huang L."/>
            <person name="Gao W."/>
        </authorList>
    </citation>
    <scope>NUCLEOTIDE SEQUENCE [LARGE SCALE GENOMIC DNA]</scope>
    <source>
        <strain evidence="12">cv. XIE 37</strain>
        <tissue evidence="11">Leaf</tissue>
    </source>
</reference>
<dbReference type="PANTHER" id="PTHR33021:SF197">
    <property type="entry name" value="EARLY NODULIN-LIKE PROTEIN 13"/>
    <property type="match status" value="1"/>
</dbReference>
<dbReference type="Gene3D" id="2.60.40.420">
    <property type="entry name" value="Cupredoxins - blue copper proteins"/>
    <property type="match status" value="1"/>
</dbReference>
<evidence type="ECO:0000256" key="1">
    <source>
        <dbReference type="ARBA" id="ARBA00004609"/>
    </source>
</evidence>
<comment type="subcellular location">
    <subcellularLocation>
        <location evidence="1">Cell membrane</location>
        <topology evidence="1">Lipid-anchor</topology>
        <topology evidence="1">GPI-anchor</topology>
    </subcellularLocation>
</comment>
<dbReference type="Pfam" id="PF02298">
    <property type="entry name" value="Cu_bind_like"/>
    <property type="match status" value="1"/>
</dbReference>
<keyword evidence="4" id="KW-0732">Signal</keyword>
<dbReference type="AlphaFoldDB" id="A0A7J7DAI2"/>
<evidence type="ECO:0000256" key="9">
    <source>
        <dbReference type="ARBA" id="ARBA00035011"/>
    </source>
</evidence>
<evidence type="ECO:0000256" key="3">
    <source>
        <dbReference type="ARBA" id="ARBA00022622"/>
    </source>
</evidence>
<evidence type="ECO:0000313" key="11">
    <source>
        <dbReference type="EMBL" id="KAF5743367.1"/>
    </source>
</evidence>
<keyword evidence="5" id="KW-0472">Membrane</keyword>